<dbReference type="AlphaFoldDB" id="A0A445CRV3"/>
<keyword evidence="1" id="KW-0479">Metal-binding</keyword>
<keyword evidence="2 4" id="KW-0863">Zinc-finger</keyword>
<feature type="domain" description="GRF-type" evidence="6">
    <location>
        <begin position="96"/>
        <end position="139"/>
    </location>
</feature>
<evidence type="ECO:0000313" key="8">
    <source>
        <dbReference type="Proteomes" id="UP000289738"/>
    </source>
</evidence>
<evidence type="ECO:0000256" key="5">
    <source>
        <dbReference type="SAM" id="MobiDB-lite"/>
    </source>
</evidence>
<protein>
    <recommendedName>
        <fullName evidence="6">GRF-type domain-containing protein</fullName>
    </recommendedName>
</protein>
<dbReference type="EMBL" id="SDMP01000006">
    <property type="protein sequence ID" value="RYR53661.1"/>
    <property type="molecule type" value="Genomic_DNA"/>
</dbReference>
<dbReference type="GO" id="GO:0008270">
    <property type="term" value="F:zinc ion binding"/>
    <property type="evidence" value="ECO:0007669"/>
    <property type="project" value="UniProtKB-KW"/>
</dbReference>
<evidence type="ECO:0000256" key="3">
    <source>
        <dbReference type="ARBA" id="ARBA00022833"/>
    </source>
</evidence>
<accession>A0A445CRV3</accession>
<dbReference type="PROSITE" id="PS51999">
    <property type="entry name" value="ZF_GRF"/>
    <property type="match status" value="1"/>
</dbReference>
<dbReference type="InterPro" id="IPR010666">
    <property type="entry name" value="Znf_GRF"/>
</dbReference>
<proteinExistence type="predicted"/>
<dbReference type="Proteomes" id="UP000289738">
    <property type="component" value="Chromosome A06"/>
</dbReference>
<feature type="compositionally biased region" description="Basic and acidic residues" evidence="5">
    <location>
        <begin position="62"/>
        <end position="76"/>
    </location>
</feature>
<gene>
    <name evidence="7" type="ORF">Ahy_A06g028872</name>
</gene>
<reference evidence="7 8" key="1">
    <citation type="submission" date="2019-01" db="EMBL/GenBank/DDBJ databases">
        <title>Sequencing of cultivated peanut Arachis hypogaea provides insights into genome evolution and oil improvement.</title>
        <authorList>
            <person name="Chen X."/>
        </authorList>
    </citation>
    <scope>NUCLEOTIDE SEQUENCE [LARGE SCALE GENOMIC DNA]</scope>
    <source>
        <strain evidence="8">cv. Fuhuasheng</strain>
        <tissue evidence="7">Leaves</tissue>
    </source>
</reference>
<evidence type="ECO:0000256" key="2">
    <source>
        <dbReference type="ARBA" id="ARBA00022771"/>
    </source>
</evidence>
<organism evidence="7 8">
    <name type="scientific">Arachis hypogaea</name>
    <name type="common">Peanut</name>
    <dbReference type="NCBI Taxonomy" id="3818"/>
    <lineage>
        <taxon>Eukaryota</taxon>
        <taxon>Viridiplantae</taxon>
        <taxon>Streptophyta</taxon>
        <taxon>Embryophyta</taxon>
        <taxon>Tracheophyta</taxon>
        <taxon>Spermatophyta</taxon>
        <taxon>Magnoliopsida</taxon>
        <taxon>eudicotyledons</taxon>
        <taxon>Gunneridae</taxon>
        <taxon>Pentapetalae</taxon>
        <taxon>rosids</taxon>
        <taxon>fabids</taxon>
        <taxon>Fabales</taxon>
        <taxon>Fabaceae</taxon>
        <taxon>Papilionoideae</taxon>
        <taxon>50 kb inversion clade</taxon>
        <taxon>dalbergioids sensu lato</taxon>
        <taxon>Dalbergieae</taxon>
        <taxon>Pterocarpus clade</taxon>
        <taxon>Arachis</taxon>
    </lineage>
</organism>
<comment type="caution">
    <text evidence="7">The sequence shown here is derived from an EMBL/GenBank/DDBJ whole genome shotgun (WGS) entry which is preliminary data.</text>
</comment>
<evidence type="ECO:0000313" key="7">
    <source>
        <dbReference type="EMBL" id="RYR53661.1"/>
    </source>
</evidence>
<keyword evidence="8" id="KW-1185">Reference proteome</keyword>
<evidence type="ECO:0000256" key="1">
    <source>
        <dbReference type="ARBA" id="ARBA00022723"/>
    </source>
</evidence>
<evidence type="ECO:0000259" key="6">
    <source>
        <dbReference type="PROSITE" id="PS51999"/>
    </source>
</evidence>
<evidence type="ECO:0000256" key="4">
    <source>
        <dbReference type="PROSITE-ProRule" id="PRU01343"/>
    </source>
</evidence>
<keyword evidence="3" id="KW-0862">Zinc</keyword>
<sequence length="194" mass="22026">MASLVLLLSSFVSPKIKIHALNVASDTIEDDASSLNGWAKQIQRDGCHNELEEELMAEKILQEPRRRSGGVGREEQFAEGSGPKGKDGKDGVSPKCFYGEHAILFMSKTSNNLNRLFFGCLFYKVRQPHCKFFLWLDEHIAKFGLSDSRDRGEKEFGDGEEHQWKQDMENTINFLEKRIVALELKKTQQGGVYV</sequence>
<feature type="region of interest" description="Disordered" evidence="5">
    <location>
        <begin position="62"/>
        <end position="90"/>
    </location>
</feature>
<name>A0A445CRV3_ARAHY</name>